<dbReference type="InterPro" id="IPR007658">
    <property type="entry name" value="DUF594"/>
</dbReference>
<dbReference type="Proteomes" id="UP001367508">
    <property type="component" value="Unassembled WGS sequence"/>
</dbReference>
<dbReference type="InterPro" id="IPR025315">
    <property type="entry name" value="DUF4220"/>
</dbReference>
<feature type="transmembrane region" description="Helical" evidence="1">
    <location>
        <begin position="311"/>
        <end position="339"/>
    </location>
</feature>
<organism evidence="3 4">
    <name type="scientific">Canavalia gladiata</name>
    <name type="common">Sword bean</name>
    <name type="synonym">Dolichos gladiatus</name>
    <dbReference type="NCBI Taxonomy" id="3824"/>
    <lineage>
        <taxon>Eukaryota</taxon>
        <taxon>Viridiplantae</taxon>
        <taxon>Streptophyta</taxon>
        <taxon>Embryophyta</taxon>
        <taxon>Tracheophyta</taxon>
        <taxon>Spermatophyta</taxon>
        <taxon>Magnoliopsida</taxon>
        <taxon>eudicotyledons</taxon>
        <taxon>Gunneridae</taxon>
        <taxon>Pentapetalae</taxon>
        <taxon>rosids</taxon>
        <taxon>fabids</taxon>
        <taxon>Fabales</taxon>
        <taxon>Fabaceae</taxon>
        <taxon>Papilionoideae</taxon>
        <taxon>50 kb inversion clade</taxon>
        <taxon>NPAAA clade</taxon>
        <taxon>indigoferoid/millettioid clade</taxon>
        <taxon>Phaseoleae</taxon>
        <taxon>Canavalia</taxon>
    </lineage>
</organism>
<evidence type="ECO:0000313" key="4">
    <source>
        <dbReference type="Proteomes" id="UP001367508"/>
    </source>
</evidence>
<feature type="transmembrane region" description="Helical" evidence="1">
    <location>
        <begin position="109"/>
        <end position="131"/>
    </location>
</feature>
<proteinExistence type="predicted"/>
<dbReference type="AlphaFoldDB" id="A0AAN9PND2"/>
<sequence>MILLPIIGTWMSIEGHRRIVEIIPDEVQELWDKWELRGLILLSLVSQIILTILGNRTRYKPKIWTRALVWSSYLLADWVAAVAMGVISSNLGDYYSKDQQTKNVNPQLLAFWAPFFLMHLGGPDTITAYAIEDNELWLRHLVGLLTQTALTVYIIFMSWKGNWLSHLTIPLLIIGIIKYGERTWSLYCGSINNLRDSFLRSIDSSGKNEQWPESRPSSPRIESWNDFWNSLFDSIRDSITRRDRRIENPRTFLRAIYIFISLFVDLVLSPLDIVKDRREFLAEGPFGWSTPFALVDYELKLMYDVFYTKAFANYGILGLMSRLITLTTTIVVLVSYANLSGNKEHLVVDHIITYSLLIGALISEIYSFILTAFSRWTKHYFISKGLHAFCILQECIDCIIFLGKAGIQVSLGQSNFFEICNKKLNKKAMNKLEEIPSVNPSLTSEYLQQVMYRRLYTKSEENTHSSSSGAPGYRTLLLEEKVAIFANEFEFHRTIITWHIATHLLYYLDDQPSDPTFDSRKNCIEMSRYMLYLLIKQRHMLPVGAGLITLGETVTEAVEFFEKIEIVPQKNNFAEICGLLLQPDATIANKDESSKMKSTSVLSQACAIANELIARQYRHQTWEFVQKLWVEILCYAGAQCRVDMHAHQLRRGPEFLSHVWLLQAHFGLLDQFQIIPHQASV</sequence>
<keyword evidence="1" id="KW-1133">Transmembrane helix</keyword>
<comment type="caution">
    <text evidence="3">The sequence shown here is derived from an EMBL/GenBank/DDBJ whole genome shotgun (WGS) entry which is preliminary data.</text>
</comment>
<feature type="transmembrane region" description="Helical" evidence="1">
    <location>
        <begin position="163"/>
        <end position="180"/>
    </location>
</feature>
<dbReference type="PANTHER" id="PTHR31325">
    <property type="entry name" value="OS01G0798800 PROTEIN-RELATED"/>
    <property type="match status" value="1"/>
</dbReference>
<keyword evidence="1" id="KW-0472">Membrane</keyword>
<protein>
    <recommendedName>
        <fullName evidence="2">DUF4220 domain-containing protein</fullName>
    </recommendedName>
</protein>
<accession>A0AAN9PND2</accession>
<keyword evidence="4" id="KW-1185">Reference proteome</keyword>
<dbReference type="EMBL" id="JAYMYQ010000011">
    <property type="protein sequence ID" value="KAK7304506.1"/>
    <property type="molecule type" value="Genomic_DNA"/>
</dbReference>
<feature type="transmembrane region" description="Helical" evidence="1">
    <location>
        <begin position="67"/>
        <end position="89"/>
    </location>
</feature>
<name>A0AAN9PND2_CANGL</name>
<feature type="transmembrane region" description="Helical" evidence="1">
    <location>
        <begin position="138"/>
        <end position="157"/>
    </location>
</feature>
<evidence type="ECO:0000313" key="3">
    <source>
        <dbReference type="EMBL" id="KAK7304506.1"/>
    </source>
</evidence>
<feature type="transmembrane region" description="Helical" evidence="1">
    <location>
        <begin position="251"/>
        <end position="271"/>
    </location>
</feature>
<feature type="domain" description="DUF4220" evidence="2">
    <location>
        <begin position="70"/>
        <end position="418"/>
    </location>
</feature>
<keyword evidence="1" id="KW-0812">Transmembrane</keyword>
<dbReference type="Pfam" id="PF04578">
    <property type="entry name" value="DUF594"/>
    <property type="match status" value="1"/>
</dbReference>
<evidence type="ECO:0000256" key="1">
    <source>
        <dbReference type="SAM" id="Phobius"/>
    </source>
</evidence>
<evidence type="ECO:0000259" key="2">
    <source>
        <dbReference type="Pfam" id="PF13968"/>
    </source>
</evidence>
<feature type="transmembrane region" description="Helical" evidence="1">
    <location>
        <begin position="36"/>
        <end position="55"/>
    </location>
</feature>
<feature type="transmembrane region" description="Helical" evidence="1">
    <location>
        <begin position="351"/>
        <end position="373"/>
    </location>
</feature>
<gene>
    <name evidence="3" type="ORF">VNO77_42387</name>
</gene>
<reference evidence="3 4" key="1">
    <citation type="submission" date="2024-01" db="EMBL/GenBank/DDBJ databases">
        <title>The genomes of 5 underutilized Papilionoideae crops provide insights into root nodulation and disease resistanc.</title>
        <authorList>
            <person name="Jiang F."/>
        </authorList>
    </citation>
    <scope>NUCLEOTIDE SEQUENCE [LARGE SCALE GENOMIC DNA]</scope>
    <source>
        <strain evidence="3">LVBAO_FW01</strain>
        <tissue evidence="3">Leaves</tissue>
    </source>
</reference>
<dbReference type="Pfam" id="PF13968">
    <property type="entry name" value="DUF4220"/>
    <property type="match status" value="1"/>
</dbReference>